<dbReference type="GO" id="GO:0008270">
    <property type="term" value="F:zinc ion binding"/>
    <property type="evidence" value="ECO:0007669"/>
    <property type="project" value="InterPro"/>
</dbReference>
<evidence type="ECO:0000256" key="6">
    <source>
        <dbReference type="ARBA" id="ARBA00023242"/>
    </source>
</evidence>
<dbReference type="InterPro" id="IPR001138">
    <property type="entry name" value="Zn2Cys6_DnaBD"/>
</dbReference>
<dbReference type="STRING" id="1336337.A0A3N4JR11"/>
<dbReference type="InterPro" id="IPR052360">
    <property type="entry name" value="Transcr_Regulatory_Proteins"/>
</dbReference>
<keyword evidence="4" id="KW-0238">DNA-binding</keyword>
<feature type="region of interest" description="Disordered" evidence="7">
    <location>
        <begin position="34"/>
        <end position="61"/>
    </location>
</feature>
<feature type="region of interest" description="Disordered" evidence="7">
    <location>
        <begin position="73"/>
        <end position="113"/>
    </location>
</feature>
<feature type="compositionally biased region" description="Basic residues" evidence="7">
    <location>
        <begin position="98"/>
        <end position="107"/>
    </location>
</feature>
<evidence type="ECO:0000256" key="5">
    <source>
        <dbReference type="ARBA" id="ARBA00023163"/>
    </source>
</evidence>
<sequence>MAATAVSYPISGRDLARLSISSTSTMSSGISMISGANYSSSSASSSTSSPPQISISLAEDQMPENGVVTKIEDLGDEDMLKNAPPLLSPTEAGEPSKRGRGRPRKHPLPPFGAVQKVTKGRSKTGCITCRRRKKKCDETKPECPLFAPLAPPFRTLFHFQSSTFEIMLTDLFEQVIIVSRMPLCVKDIRRRPIGKVAVREQRVNADRPGNFGAKKTFY</sequence>
<evidence type="ECO:0000256" key="7">
    <source>
        <dbReference type="SAM" id="MobiDB-lite"/>
    </source>
</evidence>
<evidence type="ECO:0000256" key="3">
    <source>
        <dbReference type="ARBA" id="ARBA00023015"/>
    </source>
</evidence>
<evidence type="ECO:0000313" key="9">
    <source>
        <dbReference type="EMBL" id="RPA99448.1"/>
    </source>
</evidence>
<evidence type="ECO:0000256" key="4">
    <source>
        <dbReference type="ARBA" id="ARBA00023125"/>
    </source>
</evidence>
<feature type="domain" description="Zn(2)-C6 fungal-type" evidence="8">
    <location>
        <begin position="124"/>
        <end position="143"/>
    </location>
</feature>
<accession>A0A3N4JR11</accession>
<keyword evidence="2" id="KW-0862">Zinc</keyword>
<gene>
    <name evidence="9" type="ORF">L873DRAFT_905111</name>
</gene>
<reference evidence="9 10" key="1">
    <citation type="journal article" date="2018" name="Nat. Ecol. Evol.">
        <title>Pezizomycetes genomes reveal the molecular basis of ectomycorrhizal truffle lifestyle.</title>
        <authorList>
            <person name="Murat C."/>
            <person name="Payen T."/>
            <person name="Noel B."/>
            <person name="Kuo A."/>
            <person name="Morin E."/>
            <person name="Chen J."/>
            <person name="Kohler A."/>
            <person name="Krizsan K."/>
            <person name="Balestrini R."/>
            <person name="Da Silva C."/>
            <person name="Montanini B."/>
            <person name="Hainaut M."/>
            <person name="Levati E."/>
            <person name="Barry K.W."/>
            <person name="Belfiori B."/>
            <person name="Cichocki N."/>
            <person name="Clum A."/>
            <person name="Dockter R.B."/>
            <person name="Fauchery L."/>
            <person name="Guy J."/>
            <person name="Iotti M."/>
            <person name="Le Tacon F."/>
            <person name="Lindquist E.A."/>
            <person name="Lipzen A."/>
            <person name="Malagnac F."/>
            <person name="Mello A."/>
            <person name="Molinier V."/>
            <person name="Miyauchi S."/>
            <person name="Poulain J."/>
            <person name="Riccioni C."/>
            <person name="Rubini A."/>
            <person name="Sitrit Y."/>
            <person name="Splivallo R."/>
            <person name="Traeger S."/>
            <person name="Wang M."/>
            <person name="Zifcakova L."/>
            <person name="Wipf D."/>
            <person name="Zambonelli A."/>
            <person name="Paolocci F."/>
            <person name="Nowrousian M."/>
            <person name="Ottonello S."/>
            <person name="Baldrian P."/>
            <person name="Spatafora J.W."/>
            <person name="Henrissat B."/>
            <person name="Nagy L.G."/>
            <person name="Aury J.M."/>
            <person name="Wincker P."/>
            <person name="Grigoriev I.V."/>
            <person name="Bonfante P."/>
            <person name="Martin F.M."/>
        </authorList>
    </citation>
    <scope>NUCLEOTIDE SEQUENCE [LARGE SCALE GENOMIC DNA]</scope>
    <source>
        <strain evidence="9 10">120613-1</strain>
    </source>
</reference>
<dbReference type="OrthoDB" id="415590at2759"/>
<dbReference type="EMBL" id="ML120387">
    <property type="protein sequence ID" value="RPA99448.1"/>
    <property type="molecule type" value="Genomic_DNA"/>
</dbReference>
<keyword evidence="5" id="KW-0804">Transcription</keyword>
<name>A0A3N4JR11_9PEZI</name>
<keyword evidence="1" id="KW-0479">Metal-binding</keyword>
<feature type="compositionally biased region" description="Low complexity" evidence="7">
    <location>
        <begin position="34"/>
        <end position="56"/>
    </location>
</feature>
<protein>
    <recommendedName>
        <fullName evidence="8">Zn(2)-C6 fungal-type domain-containing protein</fullName>
    </recommendedName>
</protein>
<dbReference type="AlphaFoldDB" id="A0A3N4JR11"/>
<evidence type="ECO:0000256" key="1">
    <source>
        <dbReference type="ARBA" id="ARBA00022723"/>
    </source>
</evidence>
<dbReference type="Pfam" id="PF00172">
    <property type="entry name" value="Zn_clus"/>
    <property type="match status" value="1"/>
</dbReference>
<evidence type="ECO:0000259" key="8">
    <source>
        <dbReference type="Pfam" id="PF00172"/>
    </source>
</evidence>
<keyword evidence="10" id="KW-1185">Reference proteome</keyword>
<dbReference type="GO" id="GO:0003677">
    <property type="term" value="F:DNA binding"/>
    <property type="evidence" value="ECO:0007669"/>
    <property type="project" value="UniProtKB-KW"/>
</dbReference>
<keyword evidence="6" id="KW-0539">Nucleus</keyword>
<dbReference type="GO" id="GO:0000981">
    <property type="term" value="F:DNA-binding transcription factor activity, RNA polymerase II-specific"/>
    <property type="evidence" value="ECO:0007669"/>
    <property type="project" value="InterPro"/>
</dbReference>
<proteinExistence type="predicted"/>
<dbReference type="PANTHER" id="PTHR36206:SF13">
    <property type="entry name" value="TRANSCRIPTIONAL REGULATORY PROTEIN MOC3"/>
    <property type="match status" value="1"/>
</dbReference>
<evidence type="ECO:0000313" key="10">
    <source>
        <dbReference type="Proteomes" id="UP000276215"/>
    </source>
</evidence>
<dbReference type="CDD" id="cd00067">
    <property type="entry name" value="GAL4"/>
    <property type="match status" value="1"/>
</dbReference>
<keyword evidence="3" id="KW-0805">Transcription regulation</keyword>
<dbReference type="PANTHER" id="PTHR36206">
    <property type="entry name" value="ASPERCRYPTIN BIOSYNTHESIS CLUSTER-SPECIFIC TRANSCRIPTION REGULATOR ATNN-RELATED"/>
    <property type="match status" value="1"/>
</dbReference>
<dbReference type="Proteomes" id="UP000276215">
    <property type="component" value="Unassembled WGS sequence"/>
</dbReference>
<dbReference type="SUPFAM" id="SSF57701">
    <property type="entry name" value="Zn2/Cys6 DNA-binding domain"/>
    <property type="match status" value="1"/>
</dbReference>
<dbReference type="InterPro" id="IPR036864">
    <property type="entry name" value="Zn2-C6_fun-type_DNA-bd_sf"/>
</dbReference>
<evidence type="ECO:0000256" key="2">
    <source>
        <dbReference type="ARBA" id="ARBA00022833"/>
    </source>
</evidence>
<organism evidence="9 10">
    <name type="scientific">Choiromyces venosus 120613-1</name>
    <dbReference type="NCBI Taxonomy" id="1336337"/>
    <lineage>
        <taxon>Eukaryota</taxon>
        <taxon>Fungi</taxon>
        <taxon>Dikarya</taxon>
        <taxon>Ascomycota</taxon>
        <taxon>Pezizomycotina</taxon>
        <taxon>Pezizomycetes</taxon>
        <taxon>Pezizales</taxon>
        <taxon>Tuberaceae</taxon>
        <taxon>Choiromyces</taxon>
    </lineage>
</organism>